<protein>
    <recommendedName>
        <fullName evidence="4">Ricin B lectin domain-containing protein</fullName>
    </recommendedName>
</protein>
<evidence type="ECO:0000313" key="2">
    <source>
        <dbReference type="EMBL" id="TDL21061.1"/>
    </source>
</evidence>
<organism evidence="2 3">
    <name type="scientific">Rickenella mellea</name>
    <dbReference type="NCBI Taxonomy" id="50990"/>
    <lineage>
        <taxon>Eukaryota</taxon>
        <taxon>Fungi</taxon>
        <taxon>Dikarya</taxon>
        <taxon>Basidiomycota</taxon>
        <taxon>Agaricomycotina</taxon>
        <taxon>Agaricomycetes</taxon>
        <taxon>Hymenochaetales</taxon>
        <taxon>Rickenellaceae</taxon>
        <taxon>Rickenella</taxon>
    </lineage>
</organism>
<dbReference type="EMBL" id="ML170183">
    <property type="protein sequence ID" value="TDL21061.1"/>
    <property type="molecule type" value="Genomic_DNA"/>
</dbReference>
<dbReference type="InterPro" id="IPR035992">
    <property type="entry name" value="Ricin_B-like_lectins"/>
</dbReference>
<dbReference type="VEuPathDB" id="FungiDB:BD410DRAFT_840782"/>
<dbReference type="Proteomes" id="UP000294933">
    <property type="component" value="Unassembled WGS sequence"/>
</dbReference>
<keyword evidence="1" id="KW-0175">Coiled coil</keyword>
<name>A0A4Y7Q159_9AGAM</name>
<sequence length="258" mass="29196">MSIDPGAYGIQNVTHGNFAAQSSGSTVVAHADSHTVRGRGDKLNLRKLWSISRLDNGKYTLRNIDTNHYAASPNFPALEQNIIITEDLQQWDIKETGVKGRYVIYTTAANIDLIWGLINGQLGTPISLRDTPQTPSNQWELTKVDSWRVVGALREKLADLQNREATLLDEHQKRQDEHTKHDDVVERLNAVAVKASLDARHERERHLQAEAELKASYERASRRERARHLQAEAELKANYEKLLAESAPKTSQRRCICM</sequence>
<accession>A0A4Y7Q159</accession>
<feature type="coiled-coil region" evidence="1">
    <location>
        <begin position="150"/>
        <end position="177"/>
    </location>
</feature>
<dbReference type="SUPFAM" id="SSF50370">
    <property type="entry name" value="Ricin B-like lectins"/>
    <property type="match status" value="1"/>
</dbReference>
<evidence type="ECO:0000256" key="1">
    <source>
        <dbReference type="SAM" id="Coils"/>
    </source>
</evidence>
<gene>
    <name evidence="2" type="ORF">BD410DRAFT_840782</name>
</gene>
<evidence type="ECO:0000313" key="3">
    <source>
        <dbReference type="Proteomes" id="UP000294933"/>
    </source>
</evidence>
<proteinExistence type="predicted"/>
<dbReference type="Gene3D" id="2.80.10.50">
    <property type="match status" value="1"/>
</dbReference>
<evidence type="ECO:0008006" key="4">
    <source>
        <dbReference type="Google" id="ProtNLM"/>
    </source>
</evidence>
<reference evidence="2 3" key="1">
    <citation type="submission" date="2018-06" db="EMBL/GenBank/DDBJ databases">
        <title>A transcriptomic atlas of mushroom development highlights an independent origin of complex multicellularity.</title>
        <authorList>
            <consortium name="DOE Joint Genome Institute"/>
            <person name="Krizsan K."/>
            <person name="Almasi E."/>
            <person name="Merenyi Z."/>
            <person name="Sahu N."/>
            <person name="Viragh M."/>
            <person name="Koszo T."/>
            <person name="Mondo S."/>
            <person name="Kiss B."/>
            <person name="Balint B."/>
            <person name="Kues U."/>
            <person name="Barry K."/>
            <person name="Hegedus J.C."/>
            <person name="Henrissat B."/>
            <person name="Johnson J."/>
            <person name="Lipzen A."/>
            <person name="Ohm R."/>
            <person name="Nagy I."/>
            <person name="Pangilinan J."/>
            <person name="Yan J."/>
            <person name="Xiong Y."/>
            <person name="Grigoriev I.V."/>
            <person name="Hibbett D.S."/>
            <person name="Nagy L.G."/>
        </authorList>
    </citation>
    <scope>NUCLEOTIDE SEQUENCE [LARGE SCALE GENOMIC DNA]</scope>
    <source>
        <strain evidence="2 3">SZMC22713</strain>
    </source>
</reference>
<dbReference type="AlphaFoldDB" id="A0A4Y7Q159"/>
<keyword evidence="3" id="KW-1185">Reference proteome</keyword>
<dbReference type="OrthoDB" id="3266227at2759"/>